<dbReference type="GO" id="GO:0008270">
    <property type="term" value="F:zinc ion binding"/>
    <property type="evidence" value="ECO:0007669"/>
    <property type="project" value="InterPro"/>
</dbReference>
<dbReference type="PANTHER" id="PTHR30096:SF0">
    <property type="entry name" value="4,5-DOPA DIOXYGENASE EXTRADIOL-LIKE PROTEIN"/>
    <property type="match status" value="1"/>
</dbReference>
<dbReference type="Proteomes" id="UP000091956">
    <property type="component" value="Unassembled WGS sequence"/>
</dbReference>
<dbReference type="Gene3D" id="3.40.830.10">
    <property type="entry name" value="LigB-like"/>
    <property type="match status" value="1"/>
</dbReference>
<evidence type="ECO:0000256" key="3">
    <source>
        <dbReference type="ARBA" id="ARBA00022723"/>
    </source>
</evidence>
<comment type="cofactor">
    <cofactor evidence="1">
        <name>Zn(2+)</name>
        <dbReference type="ChEBI" id="CHEBI:29105"/>
    </cofactor>
</comment>
<dbReference type="Pfam" id="PF02900">
    <property type="entry name" value="LigB"/>
    <property type="match status" value="1"/>
</dbReference>
<feature type="domain" description="Extradiol ring-cleavage dioxygenase class III enzyme subunit B" evidence="6">
    <location>
        <begin position="59"/>
        <end position="302"/>
    </location>
</feature>
<evidence type="ECO:0000256" key="5">
    <source>
        <dbReference type="ARBA" id="ARBA00023002"/>
    </source>
</evidence>
<sequence>MFLGRTYFLSAFFAVTAVALAILFRSFWAVAPAVGGRASVKQFGSALKTRNMSTTTRTPVYFVSHGGPNIKYDTTHPAYARLTTLGREITTTIKFKAILVLSAHWEGTATTLSINSAPSTPLIYDFGGFPSHYYRAKYPHTGSPQLAQSALRLLADAGISAKPATRGLDHGVWVPFSILFHPETNPVSVPIVQLSLFDSDSGDAHYALGEALAPLRDEGVLIIVSGQAVHNLPDFFASRGSLKPRDYALTFDEALKQAVESEPAERKAKMGELLKRPDARKAHPTFEHLLPVFVGAGAAKEDRGVRLWTLCEGSVSWGMFRFGDLPAESAGEKEVEEKAT</sequence>
<dbReference type="InterPro" id="IPR014436">
    <property type="entry name" value="Extradiol_dOase_DODA"/>
</dbReference>
<evidence type="ECO:0000256" key="1">
    <source>
        <dbReference type="ARBA" id="ARBA00001947"/>
    </source>
</evidence>
<evidence type="ECO:0000313" key="8">
    <source>
        <dbReference type="Proteomes" id="UP000091956"/>
    </source>
</evidence>
<dbReference type="RefSeq" id="XP_018131262.2">
    <property type="nucleotide sequence ID" value="XM_018273967.2"/>
</dbReference>
<dbReference type="InterPro" id="IPR004183">
    <property type="entry name" value="Xdiol_dOase_suB"/>
</dbReference>
<dbReference type="GeneID" id="28837879"/>
<dbReference type="STRING" id="342668.A0A1B8GNW5"/>
<name>A0A1B8GNW5_9PEZI</name>
<reference evidence="7 8" key="1">
    <citation type="submission" date="2016-03" db="EMBL/GenBank/DDBJ databases">
        <title>Comparative genomics of Pseudogymnoascus destructans, the fungus causing white-nose syndrome of bats.</title>
        <authorList>
            <person name="Palmer J.M."/>
            <person name="Drees K.P."/>
            <person name="Foster J.T."/>
            <person name="Lindner D.L."/>
        </authorList>
    </citation>
    <scope>NUCLEOTIDE SEQUENCE [LARGE SCALE GENOMIC DNA]</scope>
    <source>
        <strain evidence="7 8">UAMH 10579</strain>
    </source>
</reference>
<accession>A0A1B8GNW5</accession>
<dbReference type="EMBL" id="KV460221">
    <property type="protein sequence ID" value="OBT97529.2"/>
    <property type="molecule type" value="Genomic_DNA"/>
</dbReference>
<dbReference type="GO" id="GO:0016702">
    <property type="term" value="F:oxidoreductase activity, acting on single donors with incorporation of molecular oxygen, incorporation of two atoms of oxygen"/>
    <property type="evidence" value="ECO:0007669"/>
    <property type="project" value="UniProtKB-ARBA"/>
</dbReference>
<dbReference type="CDD" id="cd07363">
    <property type="entry name" value="45_DOPA_Dioxygenase"/>
    <property type="match status" value="1"/>
</dbReference>
<dbReference type="SUPFAM" id="SSF53213">
    <property type="entry name" value="LigB-like"/>
    <property type="match status" value="1"/>
</dbReference>
<protein>
    <recommendedName>
        <fullName evidence="6">Extradiol ring-cleavage dioxygenase class III enzyme subunit B domain-containing protein</fullName>
    </recommendedName>
</protein>
<proteinExistence type="inferred from homology"/>
<keyword evidence="4" id="KW-0862">Zinc</keyword>
<gene>
    <name evidence="7" type="ORF">VE01_04493</name>
</gene>
<evidence type="ECO:0000256" key="4">
    <source>
        <dbReference type="ARBA" id="ARBA00022833"/>
    </source>
</evidence>
<evidence type="ECO:0000259" key="6">
    <source>
        <dbReference type="Pfam" id="PF02900"/>
    </source>
</evidence>
<evidence type="ECO:0000313" key="7">
    <source>
        <dbReference type="EMBL" id="OBT97529.2"/>
    </source>
</evidence>
<reference evidence="8" key="2">
    <citation type="journal article" date="2018" name="Nat. Commun.">
        <title>Extreme sensitivity to ultraviolet light in the fungal pathogen causing white-nose syndrome of bats.</title>
        <authorList>
            <person name="Palmer J.M."/>
            <person name="Drees K.P."/>
            <person name="Foster J.T."/>
            <person name="Lindner D.L."/>
        </authorList>
    </citation>
    <scope>NUCLEOTIDE SEQUENCE [LARGE SCALE GENOMIC DNA]</scope>
    <source>
        <strain evidence="8">UAMH 10579</strain>
    </source>
</reference>
<keyword evidence="3" id="KW-0479">Metal-binding</keyword>
<evidence type="ECO:0000256" key="2">
    <source>
        <dbReference type="ARBA" id="ARBA00007581"/>
    </source>
</evidence>
<keyword evidence="8" id="KW-1185">Reference proteome</keyword>
<dbReference type="PANTHER" id="PTHR30096">
    <property type="entry name" value="4,5-DOPA DIOXYGENASE EXTRADIOL-LIKE PROTEIN"/>
    <property type="match status" value="1"/>
</dbReference>
<dbReference type="GO" id="GO:0008198">
    <property type="term" value="F:ferrous iron binding"/>
    <property type="evidence" value="ECO:0007669"/>
    <property type="project" value="InterPro"/>
</dbReference>
<comment type="similarity">
    <text evidence="2">Belongs to the DODA-type extradiol aromatic ring-opening dioxygenase family.</text>
</comment>
<organism evidence="7 8">
    <name type="scientific">Pseudogymnoascus verrucosus</name>
    <dbReference type="NCBI Taxonomy" id="342668"/>
    <lineage>
        <taxon>Eukaryota</taxon>
        <taxon>Fungi</taxon>
        <taxon>Dikarya</taxon>
        <taxon>Ascomycota</taxon>
        <taxon>Pezizomycotina</taxon>
        <taxon>Leotiomycetes</taxon>
        <taxon>Thelebolales</taxon>
        <taxon>Thelebolaceae</taxon>
        <taxon>Pseudogymnoascus</taxon>
    </lineage>
</organism>
<keyword evidence="5" id="KW-0560">Oxidoreductase</keyword>
<dbReference type="AlphaFoldDB" id="A0A1B8GNW5"/>